<dbReference type="PANTHER" id="PTHR10552:SF6">
    <property type="entry name" value="U2 SMALL NUCLEAR RIBONUCLEOPROTEIN A"/>
    <property type="match status" value="1"/>
</dbReference>
<evidence type="ECO:0000313" key="8">
    <source>
        <dbReference type="EMBL" id="CAG8436761.1"/>
    </source>
</evidence>
<dbReference type="SUPFAM" id="SSF52058">
    <property type="entry name" value="L domain-like"/>
    <property type="match status" value="1"/>
</dbReference>
<sequence>MTDKDYSEGLKDDFEEKVLDIKDEGIEDEDTTRGGVEEDGQEIEEGIVKDSVYEQVIERGNEEYDPSKDPDATVKDRPSRSSPPSLRPSTMEKREAEGLYAEDESGFEPSAQTEEGDLPDTDETDTSRRLTSFVSASHRSNRTPEAKRQSAEKASALHEQITGSPLEINQEGEVVTGPRISAGNKIPAIENLGVTKDQNDTLDLTDNDIRVLGNFPLLKRVKTLLLANNRITRVDNQISEFLPNLNTLVFTNNNIAEIADLEPLAGLKELRYLSLLDNPVTRKQWYRNWVIWKIPKVRVLDFKRVREVERKESKQLFETAKGEHTSLAKSISETVSKTFEPGEGLVSGANVPKSNLQPHGISADEQAKIREAILNAKTLEEVTRLEKLLQSGHIPSSGKHVNLQSDDEMD</sequence>
<feature type="region of interest" description="Disordered" evidence="7">
    <location>
        <begin position="1"/>
        <end position="170"/>
    </location>
</feature>
<dbReference type="AlphaFoldDB" id="A0A9N8YLD4"/>
<dbReference type="Gene3D" id="3.80.10.10">
    <property type="entry name" value="Ribonuclease Inhibitor"/>
    <property type="match status" value="1"/>
</dbReference>
<keyword evidence="9" id="KW-1185">Reference proteome</keyword>
<evidence type="ECO:0000256" key="2">
    <source>
        <dbReference type="ARBA" id="ARBA00022614"/>
    </source>
</evidence>
<feature type="compositionally biased region" description="Acidic residues" evidence="7">
    <location>
        <begin position="114"/>
        <end position="124"/>
    </location>
</feature>
<accession>A0A9N8YLD4</accession>
<dbReference type="OrthoDB" id="433501at2759"/>
<evidence type="ECO:0000313" key="9">
    <source>
        <dbReference type="Proteomes" id="UP000789706"/>
    </source>
</evidence>
<feature type="compositionally biased region" description="Basic and acidic residues" evidence="7">
    <location>
        <begin position="142"/>
        <end position="151"/>
    </location>
</feature>
<dbReference type="EMBL" id="CAJVPK010000040">
    <property type="protein sequence ID" value="CAG8436761.1"/>
    <property type="molecule type" value="Genomic_DNA"/>
</dbReference>
<name>A0A9N8YLD4_9GLOM</name>
<evidence type="ECO:0000256" key="1">
    <source>
        <dbReference type="ARBA" id="ARBA00004123"/>
    </source>
</evidence>
<keyword evidence="4" id="KW-0539">Nucleus</keyword>
<dbReference type="PANTHER" id="PTHR10552">
    <property type="entry name" value="U2 SMALL NUCLEAR RIBONUCLEOPROTEIN A"/>
    <property type="match status" value="1"/>
</dbReference>
<dbReference type="PROSITE" id="PS51450">
    <property type="entry name" value="LRR"/>
    <property type="match status" value="1"/>
</dbReference>
<evidence type="ECO:0000256" key="3">
    <source>
        <dbReference type="ARBA" id="ARBA00022737"/>
    </source>
</evidence>
<keyword evidence="2" id="KW-0433">Leucine-rich repeat</keyword>
<keyword evidence="3" id="KW-0677">Repeat</keyword>
<dbReference type="GO" id="GO:0030620">
    <property type="term" value="F:U2 snRNA binding"/>
    <property type="evidence" value="ECO:0007669"/>
    <property type="project" value="InterPro"/>
</dbReference>
<evidence type="ECO:0000256" key="7">
    <source>
        <dbReference type="SAM" id="MobiDB-lite"/>
    </source>
</evidence>
<feature type="compositionally biased region" description="Polar residues" evidence="7">
    <location>
        <begin position="129"/>
        <end position="138"/>
    </location>
</feature>
<comment type="similarity">
    <text evidence="5">Belongs to the U2 small nuclear ribonucleoprotein A family.</text>
</comment>
<feature type="compositionally biased region" description="Low complexity" evidence="7">
    <location>
        <begin position="80"/>
        <end position="89"/>
    </location>
</feature>
<dbReference type="InterPro" id="IPR001611">
    <property type="entry name" value="Leu-rich_rpt"/>
</dbReference>
<comment type="caution">
    <text evidence="8">The sequence shown here is derived from an EMBL/GenBank/DDBJ whole genome shotgun (WGS) entry which is preliminary data.</text>
</comment>
<feature type="compositionally biased region" description="Basic and acidic residues" evidence="7">
    <location>
        <begin position="1"/>
        <end position="24"/>
    </location>
</feature>
<gene>
    <name evidence="8" type="ORF">DEBURN_LOCUS1065</name>
</gene>
<dbReference type="FunFam" id="3.80.10.10:FF:000026">
    <property type="entry name" value="U2 small nuclear ribonucleoprotein A"/>
    <property type="match status" value="1"/>
</dbReference>
<evidence type="ECO:0000256" key="4">
    <source>
        <dbReference type="ARBA" id="ARBA00023242"/>
    </source>
</evidence>
<proteinExistence type="inferred from homology"/>
<dbReference type="GO" id="GO:0000398">
    <property type="term" value="P:mRNA splicing, via spliceosome"/>
    <property type="evidence" value="ECO:0007669"/>
    <property type="project" value="InterPro"/>
</dbReference>
<protein>
    <recommendedName>
        <fullName evidence="6">U2 small nuclear ribonucleoprotein A'</fullName>
    </recommendedName>
</protein>
<evidence type="ECO:0000256" key="5">
    <source>
        <dbReference type="ARBA" id="ARBA00024196"/>
    </source>
</evidence>
<reference evidence="8" key="1">
    <citation type="submission" date="2021-06" db="EMBL/GenBank/DDBJ databases">
        <authorList>
            <person name="Kallberg Y."/>
            <person name="Tangrot J."/>
            <person name="Rosling A."/>
        </authorList>
    </citation>
    <scope>NUCLEOTIDE SEQUENCE</scope>
    <source>
        <strain evidence="8">AZ414A</strain>
    </source>
</reference>
<dbReference type="Pfam" id="PF14580">
    <property type="entry name" value="LRR_9"/>
    <property type="match status" value="1"/>
</dbReference>
<dbReference type="InterPro" id="IPR032675">
    <property type="entry name" value="LRR_dom_sf"/>
</dbReference>
<dbReference type="Proteomes" id="UP000789706">
    <property type="component" value="Unassembled WGS sequence"/>
</dbReference>
<dbReference type="InterPro" id="IPR044640">
    <property type="entry name" value="RU2A"/>
</dbReference>
<organism evidence="8 9">
    <name type="scientific">Diversispora eburnea</name>
    <dbReference type="NCBI Taxonomy" id="1213867"/>
    <lineage>
        <taxon>Eukaryota</taxon>
        <taxon>Fungi</taxon>
        <taxon>Fungi incertae sedis</taxon>
        <taxon>Mucoromycota</taxon>
        <taxon>Glomeromycotina</taxon>
        <taxon>Glomeromycetes</taxon>
        <taxon>Diversisporales</taxon>
        <taxon>Diversisporaceae</taxon>
        <taxon>Diversispora</taxon>
    </lineage>
</organism>
<feature type="compositionally biased region" description="Basic and acidic residues" evidence="7">
    <location>
        <begin position="46"/>
        <end position="79"/>
    </location>
</feature>
<evidence type="ECO:0000256" key="6">
    <source>
        <dbReference type="ARBA" id="ARBA00024238"/>
    </source>
</evidence>
<dbReference type="GO" id="GO:0005686">
    <property type="term" value="C:U2 snRNP"/>
    <property type="evidence" value="ECO:0007669"/>
    <property type="project" value="TreeGrafter"/>
</dbReference>
<comment type="subcellular location">
    <subcellularLocation>
        <location evidence="1">Nucleus</location>
    </subcellularLocation>
</comment>